<protein>
    <submittedName>
        <fullName evidence="1">Transmembrane anti-sigma factor</fullName>
    </submittedName>
</protein>
<reference evidence="1 2" key="1">
    <citation type="submission" date="2014-03" db="EMBL/GenBank/DDBJ databases">
        <title>Genome of Haematobacter massiliensis CCUG 47968.</title>
        <authorList>
            <person name="Wang D."/>
            <person name="Wang G."/>
        </authorList>
    </citation>
    <scope>NUCLEOTIDE SEQUENCE [LARGE SCALE GENOMIC DNA]</scope>
    <source>
        <strain evidence="1 2">CCUG 47968</strain>
    </source>
</reference>
<gene>
    <name evidence="1" type="ORF">CN97_18005</name>
</gene>
<comment type="caution">
    <text evidence="1">The sequence shown here is derived from an EMBL/GenBank/DDBJ whole genome shotgun (WGS) entry which is preliminary data.</text>
</comment>
<dbReference type="RefSeq" id="WP_035711583.1">
    <property type="nucleotide sequence ID" value="NZ_CAMIFG010000002.1"/>
</dbReference>
<dbReference type="Proteomes" id="UP000028826">
    <property type="component" value="Unassembled WGS sequence"/>
</dbReference>
<keyword evidence="1" id="KW-0812">Transmembrane</keyword>
<evidence type="ECO:0000313" key="1">
    <source>
        <dbReference type="EMBL" id="KFI28640.1"/>
    </source>
</evidence>
<organism evidence="1 2">
    <name type="scientific">Haematobacter massiliensis</name>
    <dbReference type="NCBI Taxonomy" id="195105"/>
    <lineage>
        <taxon>Bacteria</taxon>
        <taxon>Pseudomonadati</taxon>
        <taxon>Pseudomonadota</taxon>
        <taxon>Alphaproteobacteria</taxon>
        <taxon>Rhodobacterales</taxon>
        <taxon>Paracoccaceae</taxon>
        <taxon>Haematobacter</taxon>
    </lineage>
</organism>
<sequence length="250" mass="27469">MAAVDDVTEVDLDAYVDDQLDLWQRARVEQWLSARPDAAARVMADLRICDELRLATAVTPVGNHRTGRVAGRLARGITRDRRLRRALRLLPVCALMAAGWVAHTGIRPLSASVPPPAVVEAALAARDAGNLRLSMPSQPASREMDRVEIRAATGITLPYYDSGWTLRDAQIFPSPQGPGVEITFDTEDMGRLHAFAARPGDFAVTLPASEQRGRIAIVWFQIGETAHVLLAETDTERLRVAAERLSRTLY</sequence>
<dbReference type="AlphaFoldDB" id="A0A086Y2Z0"/>
<accession>A0A086Y2Z0</accession>
<dbReference type="eggNOG" id="COG5662">
    <property type="taxonomic scope" value="Bacteria"/>
</dbReference>
<dbReference type="GeneID" id="39676000"/>
<evidence type="ECO:0000313" key="2">
    <source>
        <dbReference type="Proteomes" id="UP000028826"/>
    </source>
</evidence>
<keyword evidence="1" id="KW-0472">Membrane</keyword>
<keyword evidence="2" id="KW-1185">Reference proteome</keyword>
<name>A0A086Y2Z0_9RHOB</name>
<dbReference type="EMBL" id="JGYG01000007">
    <property type="protein sequence ID" value="KFI28640.1"/>
    <property type="molecule type" value="Genomic_DNA"/>
</dbReference>
<dbReference type="OrthoDB" id="7187254at2"/>
<dbReference type="STRING" id="195105.CN97_18005"/>
<proteinExistence type="predicted"/>